<gene>
    <name evidence="2" type="ORF">F503_07978</name>
</gene>
<keyword evidence="3" id="KW-1185">Reference proteome</keyword>
<feature type="compositionally biased region" description="Polar residues" evidence="1">
    <location>
        <begin position="12"/>
        <end position="37"/>
    </location>
</feature>
<dbReference type="EMBL" id="KE148151">
    <property type="protein sequence ID" value="EPE07327.1"/>
    <property type="molecule type" value="Genomic_DNA"/>
</dbReference>
<dbReference type="AlphaFoldDB" id="S3C3H2"/>
<dbReference type="Proteomes" id="UP000016923">
    <property type="component" value="Unassembled WGS sequence"/>
</dbReference>
<evidence type="ECO:0000313" key="2">
    <source>
        <dbReference type="EMBL" id="EPE07327.1"/>
    </source>
</evidence>
<evidence type="ECO:0000256" key="1">
    <source>
        <dbReference type="SAM" id="MobiDB-lite"/>
    </source>
</evidence>
<organism evidence="2 3">
    <name type="scientific">Ophiostoma piceae (strain UAMH 11346)</name>
    <name type="common">Sap stain fungus</name>
    <dbReference type="NCBI Taxonomy" id="1262450"/>
    <lineage>
        <taxon>Eukaryota</taxon>
        <taxon>Fungi</taxon>
        <taxon>Dikarya</taxon>
        <taxon>Ascomycota</taxon>
        <taxon>Pezizomycotina</taxon>
        <taxon>Sordariomycetes</taxon>
        <taxon>Sordariomycetidae</taxon>
        <taxon>Ophiostomatales</taxon>
        <taxon>Ophiostomataceae</taxon>
        <taxon>Ophiostoma</taxon>
    </lineage>
</organism>
<dbReference type="VEuPathDB" id="FungiDB:F503_07978"/>
<reference evidence="2 3" key="1">
    <citation type="journal article" date="2013" name="BMC Genomics">
        <title>The genome and transcriptome of the pine saprophyte Ophiostoma piceae, and a comparison with the bark beetle-associated pine pathogen Grosmannia clavigera.</title>
        <authorList>
            <person name="Haridas S."/>
            <person name="Wang Y."/>
            <person name="Lim L."/>
            <person name="Massoumi Alamouti S."/>
            <person name="Jackman S."/>
            <person name="Docking R."/>
            <person name="Robertson G."/>
            <person name="Birol I."/>
            <person name="Bohlmann J."/>
            <person name="Breuil C."/>
        </authorList>
    </citation>
    <scope>NUCLEOTIDE SEQUENCE [LARGE SCALE GENOMIC DNA]</scope>
    <source>
        <strain evidence="2 3">UAMH 11346</strain>
    </source>
</reference>
<protein>
    <submittedName>
        <fullName evidence="2">Uncharacterized protein</fullName>
    </submittedName>
</protein>
<evidence type="ECO:0000313" key="3">
    <source>
        <dbReference type="Proteomes" id="UP000016923"/>
    </source>
</evidence>
<name>S3C3H2_OPHP1</name>
<feature type="compositionally biased region" description="Basic and acidic residues" evidence="1">
    <location>
        <begin position="61"/>
        <end position="70"/>
    </location>
</feature>
<feature type="region of interest" description="Disordered" evidence="1">
    <location>
        <begin position="1"/>
        <end position="80"/>
    </location>
</feature>
<dbReference type="HOGENOM" id="CLU_2590377_0_0_1"/>
<sequence length="80" mass="8528">MGGKPAKRYEKSSQGAPTAAMSTDEQGQDTTHNTQRGNAMATARLERTGGLTSSSAPCMRSHRESTETADFRAASVLPER</sequence>
<proteinExistence type="predicted"/>
<accession>S3C3H2</accession>